<dbReference type="RefSeq" id="WP_148349687.1">
    <property type="nucleotide sequence ID" value="NZ_JBHSBF010000009.1"/>
</dbReference>
<feature type="region of interest" description="Disordered" evidence="1">
    <location>
        <begin position="1"/>
        <end position="24"/>
    </location>
</feature>
<proteinExistence type="predicted"/>
<dbReference type="AlphaFoldDB" id="A0A5D0UE07"/>
<name>A0A5D0UE07_9ACTN</name>
<evidence type="ECO:0000256" key="1">
    <source>
        <dbReference type="SAM" id="MobiDB-lite"/>
    </source>
</evidence>
<organism evidence="2 3">
    <name type="scientific">Actinomadura syzygii</name>
    <dbReference type="NCBI Taxonomy" id="1427538"/>
    <lineage>
        <taxon>Bacteria</taxon>
        <taxon>Bacillati</taxon>
        <taxon>Actinomycetota</taxon>
        <taxon>Actinomycetes</taxon>
        <taxon>Streptosporangiales</taxon>
        <taxon>Thermomonosporaceae</taxon>
        <taxon>Actinomadura</taxon>
    </lineage>
</organism>
<comment type="caution">
    <text evidence="2">The sequence shown here is derived from an EMBL/GenBank/DDBJ whole genome shotgun (WGS) entry which is preliminary data.</text>
</comment>
<reference evidence="2 3" key="1">
    <citation type="submission" date="2019-08" db="EMBL/GenBank/DDBJ databases">
        <title>Actinomadura sp. nov. CYP1-5 isolated from mountain soil.</title>
        <authorList>
            <person name="Songsumanus A."/>
            <person name="Kuncharoen N."/>
            <person name="Kudo T."/>
            <person name="Yuki M."/>
            <person name="Igarashi Y."/>
            <person name="Tanasupawat S."/>
        </authorList>
    </citation>
    <scope>NUCLEOTIDE SEQUENCE [LARGE SCALE GENOMIC DNA]</scope>
    <source>
        <strain evidence="2 3">GKU157</strain>
    </source>
</reference>
<gene>
    <name evidence="2" type="ORF">FXF65_11160</name>
</gene>
<feature type="compositionally biased region" description="Basic residues" evidence="1">
    <location>
        <begin position="1"/>
        <end position="13"/>
    </location>
</feature>
<dbReference type="Proteomes" id="UP000322634">
    <property type="component" value="Unassembled WGS sequence"/>
</dbReference>
<protein>
    <submittedName>
        <fullName evidence="2">Uncharacterized protein</fullName>
    </submittedName>
</protein>
<keyword evidence="3" id="KW-1185">Reference proteome</keyword>
<sequence length="68" mass="8227">MGLLQRFRRRRTGQRAATRPVRARRRVPTFREMQAKMRTERAEARLMATEAKIHHEAEQYRRGGRHIQ</sequence>
<evidence type="ECO:0000313" key="3">
    <source>
        <dbReference type="Proteomes" id="UP000322634"/>
    </source>
</evidence>
<evidence type="ECO:0000313" key="2">
    <source>
        <dbReference type="EMBL" id="TYC15892.1"/>
    </source>
</evidence>
<dbReference type="OrthoDB" id="3483174at2"/>
<dbReference type="EMBL" id="VSFF01000004">
    <property type="protein sequence ID" value="TYC15892.1"/>
    <property type="molecule type" value="Genomic_DNA"/>
</dbReference>
<accession>A0A5D0UE07</accession>